<dbReference type="Pfam" id="PF00563">
    <property type="entry name" value="EAL"/>
    <property type="match status" value="1"/>
</dbReference>
<dbReference type="InterPro" id="IPR001633">
    <property type="entry name" value="EAL_dom"/>
</dbReference>
<dbReference type="InterPro" id="IPR035919">
    <property type="entry name" value="EAL_sf"/>
</dbReference>
<proteinExistence type="predicted"/>
<dbReference type="InterPro" id="IPR029787">
    <property type="entry name" value="Nucleotide_cyclase"/>
</dbReference>
<dbReference type="GO" id="GO:0071111">
    <property type="term" value="F:cyclic-guanylate-specific phosphodiesterase activity"/>
    <property type="evidence" value="ECO:0007669"/>
    <property type="project" value="InterPro"/>
</dbReference>
<dbReference type="PANTHER" id="PTHR33121:SF79">
    <property type="entry name" value="CYCLIC DI-GMP PHOSPHODIESTERASE PDED-RELATED"/>
    <property type="match status" value="1"/>
</dbReference>
<feature type="domain" description="EAL" evidence="1">
    <location>
        <begin position="204"/>
        <end position="457"/>
    </location>
</feature>
<dbReference type="PROSITE" id="PS50883">
    <property type="entry name" value="EAL"/>
    <property type="match status" value="1"/>
</dbReference>
<gene>
    <name evidence="3" type="ORF">A5642_15240</name>
</gene>
<dbReference type="InterPro" id="IPR050706">
    <property type="entry name" value="Cyclic-di-GMP_PDE-like"/>
</dbReference>
<comment type="caution">
    <text evidence="3">The sequence shown here is derived from an EMBL/GenBank/DDBJ whole genome shotgun (WGS) entry which is preliminary data.</text>
</comment>
<reference evidence="3 4" key="1">
    <citation type="submission" date="2016-06" db="EMBL/GenBank/DDBJ databases">
        <authorList>
            <person name="Kjaerup R.B."/>
            <person name="Dalgaard T.S."/>
            <person name="Juul-Madsen H.R."/>
        </authorList>
    </citation>
    <scope>NUCLEOTIDE SEQUENCE [LARGE SCALE GENOMIC DNA]</scope>
    <source>
        <strain evidence="3 4">1199456.5</strain>
    </source>
</reference>
<dbReference type="InterPro" id="IPR043128">
    <property type="entry name" value="Rev_trsase/Diguanyl_cyclase"/>
</dbReference>
<dbReference type="EMBL" id="LZSF01000087">
    <property type="protein sequence ID" value="OBA89277.1"/>
    <property type="molecule type" value="Genomic_DNA"/>
</dbReference>
<dbReference type="SMART" id="SM00052">
    <property type="entry name" value="EAL"/>
    <property type="match status" value="1"/>
</dbReference>
<evidence type="ECO:0008006" key="5">
    <source>
        <dbReference type="Google" id="ProtNLM"/>
    </source>
</evidence>
<evidence type="ECO:0000259" key="2">
    <source>
        <dbReference type="PROSITE" id="PS50887"/>
    </source>
</evidence>
<feature type="domain" description="GGDEF" evidence="2">
    <location>
        <begin position="47"/>
        <end position="181"/>
    </location>
</feature>
<organism evidence="3 4">
    <name type="scientific">Mycolicibacterium mucogenicum</name>
    <name type="common">Mycobacterium mucogenicum</name>
    <dbReference type="NCBI Taxonomy" id="56689"/>
    <lineage>
        <taxon>Bacteria</taxon>
        <taxon>Bacillati</taxon>
        <taxon>Actinomycetota</taxon>
        <taxon>Actinomycetes</taxon>
        <taxon>Mycobacteriales</taxon>
        <taxon>Mycobacteriaceae</taxon>
        <taxon>Mycolicibacterium</taxon>
    </lineage>
</organism>
<protein>
    <recommendedName>
        <fullName evidence="5">Bifunctional diguanylate cyclase/phosphodiesterase</fullName>
    </recommendedName>
</protein>
<evidence type="ECO:0000313" key="3">
    <source>
        <dbReference type="EMBL" id="OBA89277.1"/>
    </source>
</evidence>
<dbReference type="Pfam" id="PF00990">
    <property type="entry name" value="GGDEF"/>
    <property type="match status" value="1"/>
</dbReference>
<sequence>MTFNENQRLRAAARELLEQDRVTGLDNAISLRDRLSSLLSRTGHAAEGVSVARLDMDELALVTAAYGRGAGDDLLNLAAGRIRSSVGLDDVIARLDSGQFAVLMDGGVERGRAVADRLVQAFADPFIIDGHDLLIRPSVGLAVATEGEADLTADDLLARAAAAVQIAKNSHLRSAYIHGRDSDIDDDAATTTRTAALGARPTETVRLLGQLRQAIDSEALCLYYQPKFDLISGAMMGVEALLRWPHAELGLLAPDRFLPLVRSHGLTTLVNDLVIERALDDVARWRGEGLAVPVAVNVFANCLTDIALPRRIAKALEERRISAADLTLEITEDFMLSKLGRVQYVLNGLRHTGVRVAIDDFGSGYSTLSYLRDLPVDEVKLDRQFVASVLKDDRAAEIVRSIISLAHHLGARVVAEGVEDGETAARLKQFKCDVVQGYLYSTPIAADRVPAWLRERRDFPPSIPRPVAASI</sequence>
<dbReference type="SUPFAM" id="SSF141868">
    <property type="entry name" value="EAL domain-like"/>
    <property type="match status" value="1"/>
</dbReference>
<dbReference type="SUPFAM" id="SSF55073">
    <property type="entry name" value="Nucleotide cyclase"/>
    <property type="match status" value="1"/>
</dbReference>
<dbReference type="PROSITE" id="PS50887">
    <property type="entry name" value="GGDEF"/>
    <property type="match status" value="1"/>
</dbReference>
<dbReference type="NCBIfam" id="TIGR00254">
    <property type="entry name" value="GGDEF"/>
    <property type="match status" value="1"/>
</dbReference>
<dbReference type="Gene3D" id="3.30.70.270">
    <property type="match status" value="1"/>
</dbReference>
<dbReference type="CDD" id="cd01949">
    <property type="entry name" value="GGDEF"/>
    <property type="match status" value="1"/>
</dbReference>
<name>A0A1A0MV51_MYCMU</name>
<dbReference type="Proteomes" id="UP000093962">
    <property type="component" value="Unassembled WGS sequence"/>
</dbReference>
<evidence type="ECO:0000313" key="4">
    <source>
        <dbReference type="Proteomes" id="UP000093962"/>
    </source>
</evidence>
<dbReference type="CDD" id="cd01948">
    <property type="entry name" value="EAL"/>
    <property type="match status" value="1"/>
</dbReference>
<accession>A0A1A0MV51</accession>
<evidence type="ECO:0000259" key="1">
    <source>
        <dbReference type="PROSITE" id="PS50883"/>
    </source>
</evidence>
<dbReference type="AlphaFoldDB" id="A0A1A0MV51"/>
<dbReference type="InterPro" id="IPR000160">
    <property type="entry name" value="GGDEF_dom"/>
</dbReference>
<dbReference type="PANTHER" id="PTHR33121">
    <property type="entry name" value="CYCLIC DI-GMP PHOSPHODIESTERASE PDEF"/>
    <property type="match status" value="1"/>
</dbReference>
<dbReference type="SMART" id="SM00267">
    <property type="entry name" value="GGDEF"/>
    <property type="match status" value="1"/>
</dbReference>
<dbReference type="Gene3D" id="3.20.20.450">
    <property type="entry name" value="EAL domain"/>
    <property type="match status" value="1"/>
</dbReference>